<evidence type="ECO:0000313" key="3">
    <source>
        <dbReference type="Proteomes" id="UP000254569"/>
    </source>
</evidence>
<dbReference type="EMBL" id="UGVI01000001">
    <property type="protein sequence ID" value="SUE13246.1"/>
    <property type="molecule type" value="Genomic_DNA"/>
</dbReference>
<evidence type="ECO:0000313" key="2">
    <source>
        <dbReference type="EMBL" id="SUE13246.1"/>
    </source>
</evidence>
<gene>
    <name evidence="2" type="ORF">NCTC13296_00054</name>
</gene>
<keyword evidence="3" id="KW-1185">Reference proteome</keyword>
<dbReference type="Proteomes" id="UP000254569">
    <property type="component" value="Unassembled WGS sequence"/>
</dbReference>
<evidence type="ECO:0000256" key="1">
    <source>
        <dbReference type="SAM" id="SignalP"/>
    </source>
</evidence>
<feature type="chain" id="PRO_5016606587" evidence="1">
    <location>
        <begin position="29"/>
        <end position="143"/>
    </location>
</feature>
<dbReference type="AlphaFoldDB" id="A0A379LUM9"/>
<feature type="signal peptide" evidence="1">
    <location>
        <begin position="1"/>
        <end position="28"/>
    </location>
</feature>
<dbReference type="OrthoDB" id="4566929at2"/>
<reference evidence="2 3" key="1">
    <citation type="submission" date="2018-06" db="EMBL/GenBank/DDBJ databases">
        <authorList>
            <consortium name="Pathogen Informatics"/>
            <person name="Doyle S."/>
        </authorList>
    </citation>
    <scope>NUCLEOTIDE SEQUENCE [LARGE SCALE GENOMIC DNA]</scope>
    <source>
        <strain evidence="2 3">NCTC13296</strain>
    </source>
</reference>
<name>A0A379LUM9_9NOCA</name>
<accession>A0A379LUM9</accession>
<organism evidence="2 3">
    <name type="scientific">Rhodococcus gordoniae</name>
    <dbReference type="NCBI Taxonomy" id="223392"/>
    <lineage>
        <taxon>Bacteria</taxon>
        <taxon>Bacillati</taxon>
        <taxon>Actinomycetota</taxon>
        <taxon>Actinomycetes</taxon>
        <taxon>Mycobacteriales</taxon>
        <taxon>Nocardiaceae</taxon>
        <taxon>Rhodococcus</taxon>
    </lineage>
</organism>
<protein>
    <submittedName>
        <fullName evidence="2">Uncharacterized protein</fullName>
    </submittedName>
</protein>
<sequence>MKKFIGTLAAAATLAAGSAVLTTPVAQAVTISGSGVKYVFCSSNQHNNQISYDDRYGEVSKIVSLPAKAQDGSYCGVIEVGIESDSYVSALIKNERAHYVYAAVYSVSYPLFSGSTGAPPNYTLVARDESHSSYGGYNYAFAY</sequence>
<dbReference type="RefSeq" id="WP_064063175.1">
    <property type="nucleotide sequence ID" value="NZ_CP101467.1"/>
</dbReference>
<proteinExistence type="predicted"/>
<keyword evidence="1" id="KW-0732">Signal</keyword>